<evidence type="ECO:0000256" key="5">
    <source>
        <dbReference type="ARBA" id="ARBA00008391"/>
    </source>
</evidence>
<keyword evidence="8 12" id="KW-0963">Cytoplasm</keyword>
<dbReference type="NCBIfam" id="TIGR01090">
    <property type="entry name" value="apt"/>
    <property type="match status" value="1"/>
</dbReference>
<dbReference type="GO" id="GO:0002055">
    <property type="term" value="F:adenine binding"/>
    <property type="evidence" value="ECO:0007669"/>
    <property type="project" value="TreeGrafter"/>
</dbReference>
<comment type="function">
    <text evidence="2 12">Catalyzes a salvage reaction resulting in the formation of AMP, that is energically less costly than de novo synthesis.</text>
</comment>
<evidence type="ECO:0000313" key="14">
    <source>
        <dbReference type="EMBL" id="KLU66461.1"/>
    </source>
</evidence>
<dbReference type="PANTHER" id="PTHR32315">
    <property type="entry name" value="ADENINE PHOSPHORIBOSYLTRANSFERASE"/>
    <property type="match status" value="1"/>
</dbReference>
<comment type="pathway">
    <text evidence="4 12">Purine metabolism; AMP biosynthesis via salvage pathway; AMP from adenine: step 1/1.</text>
</comment>
<dbReference type="Gene3D" id="3.40.50.2020">
    <property type="match status" value="1"/>
</dbReference>
<dbReference type="NCBIfam" id="NF002633">
    <property type="entry name" value="PRK02304.1-2"/>
    <property type="match status" value="1"/>
</dbReference>
<comment type="subunit">
    <text evidence="6 12">Homodimer.</text>
</comment>
<sequence>MIRKDGKIMNFSEHIRVIADFPKEGISYKDITTLLKEGGVYRAAVNEMVERIKPWKPDVIVGPEARGFLLGAPVAYALGIGFVPVRKPGKLPSQTISETYALEYGSDTLEVHADAIHSGERIVIVDDLLATGGTMSATANLITKIGAEVAGMGFLIELTFLKGRQKLVDYPIFSLVEYQE</sequence>
<keyword evidence="15" id="KW-1185">Reference proteome</keyword>
<comment type="similarity">
    <text evidence="5 12">Belongs to the purine/pyrimidine phosphoribosyltransferase family.</text>
</comment>
<reference evidence="14 15" key="1">
    <citation type="submission" date="2015-06" db="EMBL/GenBank/DDBJ databases">
        <title>Draft genome of the moderately acidophilic sulfate reducer Candidatus Desulfosporosinus acididurans strain M1.</title>
        <authorList>
            <person name="Poehlein A."/>
            <person name="Petzsch P."/>
            <person name="Johnson B.D."/>
            <person name="Schloemann M."/>
            <person name="Daniel R."/>
            <person name="Muehling M."/>
        </authorList>
    </citation>
    <scope>NUCLEOTIDE SEQUENCE [LARGE SCALE GENOMIC DNA]</scope>
    <source>
        <strain evidence="14 15">M1</strain>
    </source>
</reference>
<evidence type="ECO:0000256" key="10">
    <source>
        <dbReference type="ARBA" id="ARBA00022679"/>
    </source>
</evidence>
<dbReference type="InterPro" id="IPR050054">
    <property type="entry name" value="UPRTase/APRTase"/>
</dbReference>
<proteinExistence type="inferred from homology"/>
<dbReference type="STRING" id="476652.DEAC_c18600"/>
<dbReference type="HAMAP" id="MF_00004">
    <property type="entry name" value="Aden_phosphoribosyltr"/>
    <property type="match status" value="1"/>
</dbReference>
<evidence type="ECO:0000256" key="2">
    <source>
        <dbReference type="ARBA" id="ARBA00003968"/>
    </source>
</evidence>
<organism evidence="14 15">
    <name type="scientific">Desulfosporosinus acididurans</name>
    <dbReference type="NCBI Taxonomy" id="476652"/>
    <lineage>
        <taxon>Bacteria</taxon>
        <taxon>Bacillati</taxon>
        <taxon>Bacillota</taxon>
        <taxon>Clostridia</taxon>
        <taxon>Eubacteriales</taxon>
        <taxon>Desulfitobacteriaceae</taxon>
        <taxon>Desulfosporosinus</taxon>
    </lineage>
</organism>
<dbReference type="GO" id="GO:0006166">
    <property type="term" value="P:purine ribonucleoside salvage"/>
    <property type="evidence" value="ECO:0007669"/>
    <property type="project" value="UniProtKB-UniRule"/>
</dbReference>
<name>A0A0J1IP62_9FIRM</name>
<dbReference type="InterPro" id="IPR005764">
    <property type="entry name" value="Ade_phspho_trans"/>
</dbReference>
<dbReference type="NCBIfam" id="NF002634">
    <property type="entry name" value="PRK02304.1-3"/>
    <property type="match status" value="1"/>
</dbReference>
<dbReference type="GO" id="GO:0044209">
    <property type="term" value="P:AMP salvage"/>
    <property type="evidence" value="ECO:0007669"/>
    <property type="project" value="UniProtKB-UniRule"/>
</dbReference>
<dbReference type="InterPro" id="IPR000836">
    <property type="entry name" value="PRTase_dom"/>
</dbReference>
<comment type="subcellular location">
    <subcellularLocation>
        <location evidence="3 12">Cytoplasm</location>
    </subcellularLocation>
</comment>
<dbReference type="GO" id="GO:0003999">
    <property type="term" value="F:adenine phosphoribosyltransferase activity"/>
    <property type="evidence" value="ECO:0007669"/>
    <property type="project" value="UniProtKB-UniRule"/>
</dbReference>
<dbReference type="CDD" id="cd06223">
    <property type="entry name" value="PRTases_typeI"/>
    <property type="match status" value="1"/>
</dbReference>
<evidence type="ECO:0000259" key="13">
    <source>
        <dbReference type="Pfam" id="PF00156"/>
    </source>
</evidence>
<dbReference type="InterPro" id="IPR029057">
    <property type="entry name" value="PRTase-like"/>
</dbReference>
<protein>
    <recommendedName>
        <fullName evidence="7 12">Adenine phosphoribosyltransferase</fullName>
        <shortName evidence="12">APRT</shortName>
        <ecNumber evidence="7 12">2.4.2.7</ecNumber>
    </recommendedName>
</protein>
<dbReference type="Proteomes" id="UP000036356">
    <property type="component" value="Unassembled WGS sequence"/>
</dbReference>
<comment type="catalytic activity">
    <reaction evidence="1 12">
        <text>AMP + diphosphate = 5-phospho-alpha-D-ribose 1-diphosphate + adenine</text>
        <dbReference type="Rhea" id="RHEA:16609"/>
        <dbReference type="ChEBI" id="CHEBI:16708"/>
        <dbReference type="ChEBI" id="CHEBI:33019"/>
        <dbReference type="ChEBI" id="CHEBI:58017"/>
        <dbReference type="ChEBI" id="CHEBI:456215"/>
        <dbReference type="EC" id="2.4.2.7"/>
    </reaction>
</comment>
<keyword evidence="9 12" id="KW-0328">Glycosyltransferase</keyword>
<dbReference type="GO" id="GO:0006168">
    <property type="term" value="P:adenine salvage"/>
    <property type="evidence" value="ECO:0007669"/>
    <property type="project" value="InterPro"/>
</dbReference>
<dbReference type="GO" id="GO:0016208">
    <property type="term" value="F:AMP binding"/>
    <property type="evidence" value="ECO:0007669"/>
    <property type="project" value="TreeGrafter"/>
</dbReference>
<evidence type="ECO:0000256" key="1">
    <source>
        <dbReference type="ARBA" id="ARBA00000868"/>
    </source>
</evidence>
<comment type="caution">
    <text evidence="14">The sequence shown here is derived from an EMBL/GenBank/DDBJ whole genome shotgun (WGS) entry which is preliminary data.</text>
</comment>
<evidence type="ECO:0000256" key="6">
    <source>
        <dbReference type="ARBA" id="ARBA00011738"/>
    </source>
</evidence>
<dbReference type="PATRIC" id="fig|476652.3.peg.1924"/>
<keyword evidence="11 12" id="KW-0660">Purine salvage</keyword>
<evidence type="ECO:0000313" key="15">
    <source>
        <dbReference type="Proteomes" id="UP000036356"/>
    </source>
</evidence>
<dbReference type="EMBL" id="LDZY01000005">
    <property type="protein sequence ID" value="KLU66461.1"/>
    <property type="molecule type" value="Genomic_DNA"/>
</dbReference>
<evidence type="ECO:0000256" key="11">
    <source>
        <dbReference type="ARBA" id="ARBA00022726"/>
    </source>
</evidence>
<gene>
    <name evidence="12 14" type="primary">apt</name>
    <name evidence="14" type="ORF">DEAC_c18600</name>
</gene>
<dbReference type="EC" id="2.4.2.7" evidence="7 12"/>
<evidence type="ECO:0000256" key="3">
    <source>
        <dbReference type="ARBA" id="ARBA00004496"/>
    </source>
</evidence>
<dbReference type="FunFam" id="3.40.50.2020:FF:000004">
    <property type="entry name" value="Adenine phosphoribosyltransferase"/>
    <property type="match status" value="1"/>
</dbReference>
<evidence type="ECO:0000256" key="9">
    <source>
        <dbReference type="ARBA" id="ARBA00022676"/>
    </source>
</evidence>
<evidence type="ECO:0000256" key="12">
    <source>
        <dbReference type="HAMAP-Rule" id="MF_00004"/>
    </source>
</evidence>
<dbReference type="GO" id="GO:0005737">
    <property type="term" value="C:cytoplasm"/>
    <property type="evidence" value="ECO:0007669"/>
    <property type="project" value="UniProtKB-SubCell"/>
</dbReference>
<dbReference type="PANTHER" id="PTHR32315:SF3">
    <property type="entry name" value="ADENINE PHOSPHORIBOSYLTRANSFERASE"/>
    <property type="match status" value="1"/>
</dbReference>
<dbReference type="SUPFAM" id="SSF53271">
    <property type="entry name" value="PRTase-like"/>
    <property type="match status" value="1"/>
</dbReference>
<keyword evidence="10 12" id="KW-0808">Transferase</keyword>
<feature type="domain" description="Phosphoribosyltransferase" evidence="13">
    <location>
        <begin position="46"/>
        <end position="156"/>
    </location>
</feature>
<dbReference type="UniPathway" id="UPA00588">
    <property type="reaction ID" value="UER00646"/>
</dbReference>
<dbReference type="NCBIfam" id="NF002636">
    <property type="entry name" value="PRK02304.1-5"/>
    <property type="match status" value="1"/>
</dbReference>
<dbReference type="Pfam" id="PF00156">
    <property type="entry name" value="Pribosyltran"/>
    <property type="match status" value="1"/>
</dbReference>
<dbReference type="AlphaFoldDB" id="A0A0J1IP62"/>
<evidence type="ECO:0000256" key="8">
    <source>
        <dbReference type="ARBA" id="ARBA00022490"/>
    </source>
</evidence>
<accession>A0A0J1IP62</accession>
<evidence type="ECO:0000256" key="4">
    <source>
        <dbReference type="ARBA" id="ARBA00004659"/>
    </source>
</evidence>
<evidence type="ECO:0000256" key="7">
    <source>
        <dbReference type="ARBA" id="ARBA00011893"/>
    </source>
</evidence>